<dbReference type="PANTHER" id="PTHR47981">
    <property type="entry name" value="RAB FAMILY"/>
    <property type="match status" value="1"/>
</dbReference>
<keyword evidence="2" id="KW-0547">Nucleotide-binding</keyword>
<dbReference type="GO" id="GO:0005770">
    <property type="term" value="C:late endosome"/>
    <property type="evidence" value="ECO:0007669"/>
    <property type="project" value="TreeGrafter"/>
</dbReference>
<evidence type="ECO:0000256" key="3">
    <source>
        <dbReference type="ARBA" id="ARBA00023134"/>
    </source>
</evidence>
<dbReference type="PRINTS" id="PR00449">
    <property type="entry name" value="RASTRNSFRMNG"/>
</dbReference>
<dbReference type="OrthoDB" id="188276at2759"/>
<gene>
    <name evidence="4" type="primary">ypt2</name>
    <name evidence="4" type="ORF">TRFO_20889</name>
</gene>
<dbReference type="FunFam" id="3.40.50.300:FF:001204">
    <property type="entry name" value="Small GTP-binding protein, putative"/>
    <property type="match status" value="1"/>
</dbReference>
<protein>
    <submittedName>
        <fullName evidence="4">GTP-binding protein ypt2</fullName>
    </submittedName>
</protein>
<evidence type="ECO:0000256" key="1">
    <source>
        <dbReference type="ARBA" id="ARBA00006270"/>
    </source>
</evidence>
<keyword evidence="5" id="KW-1185">Reference proteome</keyword>
<dbReference type="InterPro" id="IPR005225">
    <property type="entry name" value="Small_GTP-bd"/>
</dbReference>
<dbReference type="SMART" id="SM00173">
    <property type="entry name" value="RAS"/>
    <property type="match status" value="1"/>
</dbReference>
<dbReference type="AlphaFoldDB" id="A0A1J4KG41"/>
<dbReference type="NCBIfam" id="TIGR00231">
    <property type="entry name" value="small_GTP"/>
    <property type="match status" value="1"/>
</dbReference>
<dbReference type="CDD" id="cd00154">
    <property type="entry name" value="Rab"/>
    <property type="match status" value="1"/>
</dbReference>
<accession>A0A1J4KG41</accession>
<dbReference type="Pfam" id="PF00071">
    <property type="entry name" value="Ras"/>
    <property type="match status" value="1"/>
</dbReference>
<dbReference type="GO" id="GO:0005525">
    <property type="term" value="F:GTP binding"/>
    <property type="evidence" value="ECO:0007669"/>
    <property type="project" value="UniProtKB-KW"/>
</dbReference>
<keyword evidence="3" id="KW-0342">GTP-binding</keyword>
<dbReference type="PANTHER" id="PTHR47981:SF20">
    <property type="entry name" value="RAS-RELATED PROTEIN RAB-7A"/>
    <property type="match status" value="1"/>
</dbReference>
<dbReference type="PROSITE" id="PS51419">
    <property type="entry name" value="RAB"/>
    <property type="match status" value="1"/>
</dbReference>
<sequence length="205" mass="22499">MAEGTVTIRVIFVGNTNVGKTALYTRYLQNDFSAELASTLTPTSSNVPTKTLDGKEVTLQLWDTAGQERFQSLSQVFYRDANVGIICVDGSDPEGFASIPTWKSRVLDHEPKCHCVVAITKVDLCADKRSEIFQQCQKACEEQSISDYFFTSAKTGEGVQETFGKIATIGDTDMKKAGSSVTTTNKQNCVNIDSKVDKKKKRKGC</sequence>
<evidence type="ECO:0000313" key="4">
    <source>
        <dbReference type="EMBL" id="OHT09994.1"/>
    </source>
</evidence>
<dbReference type="SMART" id="SM00174">
    <property type="entry name" value="RHO"/>
    <property type="match status" value="1"/>
</dbReference>
<dbReference type="RefSeq" id="XP_068363130.1">
    <property type="nucleotide sequence ID" value="XM_068501647.1"/>
</dbReference>
<reference evidence="4" key="1">
    <citation type="submission" date="2016-10" db="EMBL/GenBank/DDBJ databases">
        <authorList>
            <person name="Benchimol M."/>
            <person name="Almeida L.G."/>
            <person name="Vasconcelos A.T."/>
            <person name="Perreira-Neves A."/>
            <person name="Rosa I.A."/>
            <person name="Tasca T."/>
            <person name="Bogo M.R."/>
            <person name="de Souza W."/>
        </authorList>
    </citation>
    <scope>NUCLEOTIDE SEQUENCE [LARGE SCALE GENOMIC DNA]</scope>
    <source>
        <strain evidence="4">K</strain>
    </source>
</reference>
<dbReference type="Proteomes" id="UP000179807">
    <property type="component" value="Unassembled WGS sequence"/>
</dbReference>
<proteinExistence type="inferred from homology"/>
<dbReference type="SMART" id="SM00175">
    <property type="entry name" value="RAB"/>
    <property type="match status" value="1"/>
</dbReference>
<dbReference type="SUPFAM" id="SSF52540">
    <property type="entry name" value="P-loop containing nucleoside triphosphate hydrolases"/>
    <property type="match status" value="1"/>
</dbReference>
<dbReference type="GO" id="GO:0090385">
    <property type="term" value="P:phagosome-lysosome fusion"/>
    <property type="evidence" value="ECO:0007669"/>
    <property type="project" value="TreeGrafter"/>
</dbReference>
<dbReference type="EMBL" id="MLAK01000624">
    <property type="protein sequence ID" value="OHT09994.1"/>
    <property type="molecule type" value="Genomic_DNA"/>
</dbReference>
<dbReference type="GO" id="GO:0005764">
    <property type="term" value="C:lysosome"/>
    <property type="evidence" value="ECO:0007669"/>
    <property type="project" value="TreeGrafter"/>
</dbReference>
<dbReference type="Gene3D" id="3.40.50.300">
    <property type="entry name" value="P-loop containing nucleotide triphosphate hydrolases"/>
    <property type="match status" value="1"/>
</dbReference>
<comment type="similarity">
    <text evidence="1">Belongs to the small GTPase superfamily. Rab family.</text>
</comment>
<dbReference type="InterPro" id="IPR027417">
    <property type="entry name" value="P-loop_NTPase"/>
</dbReference>
<dbReference type="GeneID" id="94836351"/>
<evidence type="ECO:0000313" key="5">
    <source>
        <dbReference type="Proteomes" id="UP000179807"/>
    </source>
</evidence>
<name>A0A1J4KG41_9EUKA</name>
<comment type="caution">
    <text evidence="4">The sequence shown here is derived from an EMBL/GenBank/DDBJ whole genome shotgun (WGS) entry which is preliminary data.</text>
</comment>
<dbReference type="GO" id="GO:0003924">
    <property type="term" value="F:GTPase activity"/>
    <property type="evidence" value="ECO:0007669"/>
    <property type="project" value="InterPro"/>
</dbReference>
<dbReference type="InterPro" id="IPR001806">
    <property type="entry name" value="Small_GTPase"/>
</dbReference>
<evidence type="ECO:0000256" key="2">
    <source>
        <dbReference type="ARBA" id="ARBA00022741"/>
    </source>
</evidence>
<dbReference type="GO" id="GO:0045335">
    <property type="term" value="C:phagocytic vesicle"/>
    <property type="evidence" value="ECO:0007669"/>
    <property type="project" value="TreeGrafter"/>
</dbReference>
<dbReference type="VEuPathDB" id="TrichDB:TRFO_20889"/>
<organism evidence="4 5">
    <name type="scientific">Tritrichomonas foetus</name>
    <dbReference type="NCBI Taxonomy" id="1144522"/>
    <lineage>
        <taxon>Eukaryota</taxon>
        <taxon>Metamonada</taxon>
        <taxon>Parabasalia</taxon>
        <taxon>Tritrichomonadida</taxon>
        <taxon>Tritrichomonadidae</taxon>
        <taxon>Tritrichomonas</taxon>
    </lineage>
</organism>